<dbReference type="GO" id="GO:0005829">
    <property type="term" value="C:cytosol"/>
    <property type="evidence" value="ECO:0007669"/>
    <property type="project" value="TreeGrafter"/>
</dbReference>
<feature type="domain" description="UvrD-like helicase C-terminal" evidence="13">
    <location>
        <begin position="300"/>
        <end position="530"/>
    </location>
</feature>
<dbReference type="InterPro" id="IPR000212">
    <property type="entry name" value="DNA_helicase_UvrD/REP"/>
</dbReference>
<evidence type="ECO:0000256" key="3">
    <source>
        <dbReference type="ARBA" id="ARBA00022801"/>
    </source>
</evidence>
<dbReference type="InterPro" id="IPR014016">
    <property type="entry name" value="UvrD-like_ATP-bd"/>
</dbReference>
<dbReference type="GO" id="GO:0003677">
    <property type="term" value="F:DNA binding"/>
    <property type="evidence" value="ECO:0007669"/>
    <property type="project" value="UniProtKB-KW"/>
</dbReference>
<dbReference type="InterPro" id="IPR014017">
    <property type="entry name" value="DNA_helicase_UvrD-like_C"/>
</dbReference>
<sequence>MDFLKDLDPAQVEAVKQTDGLVLILAGAGSGKTRVLTYKIAYLISKNVKPENILAVTFTNKAANEMRERVRKLIVNSKWSIEKESSPHSRFTIHNFPFVGTFHAFCAKLLRIDGKFLGIPSGYLIYDDDDSLSLIKRIMKDANISVKNFRLSSILSAISSAKSELVTPVDYKQFARGPFAETVSQVYEIYQKELKETNACDFDDLLMQTVKLLEIYPSVLEKYSSRFKYVLVDEYQDVNTAQYVLTKQLASSWGNLTVVGDASQAIYSFRGADFRNILNFERDFPNARVFNLEQNYRSTGNILSVANAIITHNSSHPILKLWTSNPLGEKVSIYNAANEIDEANFIVDRIISSKRPYGSFAVLYRTNAQSRTVEEALLHANIPYRLYGGVRFYERKEIKDMLAYLKLIASPKDKISKNRAEKLGKRRFDAFGNLVSKLALRKKLPKPIDLIEKVLEACDYLTLIDDGTEQGLQRVENVKELKSVASDFENLSTFLENVALMEGMIAPDKSYEEKNETDCITLMTIHAAKGLEFDYIFVIGMEEGLFPHSRSMLDASQLEEERRLAYVAVTRAKQKIYLTYATNRLYFGTTSANLVSRFIVDIPEELISPI</sequence>
<feature type="domain" description="UvrD-like helicase ATP-binding" evidence="12">
    <location>
        <begin position="5"/>
        <end position="299"/>
    </location>
</feature>
<evidence type="ECO:0000256" key="11">
    <source>
        <dbReference type="PROSITE-ProRule" id="PRU00560"/>
    </source>
</evidence>
<dbReference type="Gene3D" id="1.10.10.160">
    <property type="match status" value="1"/>
</dbReference>
<keyword evidence="5 11" id="KW-0067">ATP-binding</keyword>
<dbReference type="PROSITE" id="PS51217">
    <property type="entry name" value="UVRD_HELICASE_CTER"/>
    <property type="match status" value="1"/>
</dbReference>
<protein>
    <recommendedName>
        <fullName evidence="9">DNA 3'-5' helicase</fullName>
        <ecNumber evidence="9">5.6.2.4</ecNumber>
    </recommendedName>
</protein>
<dbReference type="GO" id="GO:0005524">
    <property type="term" value="F:ATP binding"/>
    <property type="evidence" value="ECO:0007669"/>
    <property type="project" value="UniProtKB-UniRule"/>
</dbReference>
<dbReference type="PROSITE" id="PS51198">
    <property type="entry name" value="UVRD_HELICASE_ATP_BIND"/>
    <property type="match status" value="1"/>
</dbReference>
<evidence type="ECO:0000256" key="8">
    <source>
        <dbReference type="ARBA" id="ARBA00034617"/>
    </source>
</evidence>
<dbReference type="SUPFAM" id="SSF52540">
    <property type="entry name" value="P-loop containing nucleoside triphosphate hydrolases"/>
    <property type="match status" value="1"/>
</dbReference>
<evidence type="ECO:0000256" key="10">
    <source>
        <dbReference type="ARBA" id="ARBA00048988"/>
    </source>
</evidence>
<dbReference type="STRING" id="1797715.A3D81_02985"/>
<gene>
    <name evidence="14" type="ORF">A3D81_02985</name>
</gene>
<evidence type="ECO:0000259" key="13">
    <source>
        <dbReference type="PROSITE" id="PS51217"/>
    </source>
</evidence>
<dbReference type="Gene3D" id="3.30.160.800">
    <property type="match status" value="1"/>
</dbReference>
<evidence type="ECO:0000256" key="1">
    <source>
        <dbReference type="ARBA" id="ARBA00009922"/>
    </source>
</evidence>
<dbReference type="GO" id="GO:0009314">
    <property type="term" value="P:response to radiation"/>
    <property type="evidence" value="ECO:0007669"/>
    <property type="project" value="UniProtKB-ARBA"/>
</dbReference>
<comment type="catalytic activity">
    <reaction evidence="8">
        <text>Couples ATP hydrolysis with the unwinding of duplex DNA by translocating in the 3'-5' direction.</text>
        <dbReference type="EC" id="5.6.2.4"/>
    </reaction>
</comment>
<feature type="binding site" evidence="11">
    <location>
        <begin position="26"/>
        <end position="33"/>
    </location>
    <ligand>
        <name>ATP</name>
        <dbReference type="ChEBI" id="CHEBI:30616"/>
    </ligand>
</feature>
<dbReference type="PANTHER" id="PTHR11070:SF2">
    <property type="entry name" value="ATP-DEPENDENT DNA HELICASE SRS2"/>
    <property type="match status" value="1"/>
</dbReference>
<dbReference type="AlphaFoldDB" id="A0A1F5GJV3"/>
<name>A0A1F5GJV3_9BACT</name>
<evidence type="ECO:0000256" key="4">
    <source>
        <dbReference type="ARBA" id="ARBA00022806"/>
    </source>
</evidence>
<reference evidence="14 15" key="1">
    <citation type="journal article" date="2016" name="Nat. Commun.">
        <title>Thousands of microbial genomes shed light on interconnected biogeochemical processes in an aquifer system.</title>
        <authorList>
            <person name="Anantharaman K."/>
            <person name="Brown C.T."/>
            <person name="Hug L.A."/>
            <person name="Sharon I."/>
            <person name="Castelle C.J."/>
            <person name="Probst A.J."/>
            <person name="Thomas B.C."/>
            <person name="Singh A."/>
            <person name="Wilkins M.J."/>
            <person name="Karaoz U."/>
            <person name="Brodie E.L."/>
            <person name="Williams K.H."/>
            <person name="Hubbard S.S."/>
            <person name="Banfield J.F."/>
        </authorList>
    </citation>
    <scope>NUCLEOTIDE SEQUENCE [LARGE SCALE GENOMIC DNA]</scope>
</reference>
<organism evidence="14 15">
    <name type="scientific">Candidatus Curtissbacteria bacterium RIFCSPHIGHO2_02_FULL_40_17</name>
    <dbReference type="NCBI Taxonomy" id="1797715"/>
    <lineage>
        <taxon>Bacteria</taxon>
        <taxon>Candidatus Curtissiibacteriota</taxon>
    </lineage>
</organism>
<accession>A0A1F5GJV3</accession>
<keyword evidence="3 11" id="KW-0378">Hydrolase</keyword>
<evidence type="ECO:0000256" key="9">
    <source>
        <dbReference type="ARBA" id="ARBA00034808"/>
    </source>
</evidence>
<dbReference type="InterPro" id="IPR027417">
    <property type="entry name" value="P-loop_NTPase"/>
</dbReference>
<dbReference type="EMBL" id="MFBE01000002">
    <property type="protein sequence ID" value="OGD92176.1"/>
    <property type="molecule type" value="Genomic_DNA"/>
</dbReference>
<keyword evidence="4 11" id="KW-0347">Helicase</keyword>
<dbReference type="Pfam" id="PF00580">
    <property type="entry name" value="UvrD-helicase"/>
    <property type="match status" value="1"/>
</dbReference>
<evidence type="ECO:0000256" key="6">
    <source>
        <dbReference type="ARBA" id="ARBA00023125"/>
    </source>
</evidence>
<dbReference type="Pfam" id="PF13361">
    <property type="entry name" value="UvrD_C"/>
    <property type="match status" value="2"/>
</dbReference>
<evidence type="ECO:0000256" key="7">
    <source>
        <dbReference type="ARBA" id="ARBA00023235"/>
    </source>
</evidence>
<dbReference type="PANTHER" id="PTHR11070">
    <property type="entry name" value="UVRD / RECB / PCRA DNA HELICASE FAMILY MEMBER"/>
    <property type="match status" value="1"/>
</dbReference>
<keyword evidence="7" id="KW-0413">Isomerase</keyword>
<comment type="caution">
    <text evidence="14">The sequence shown here is derived from an EMBL/GenBank/DDBJ whole genome shotgun (WGS) entry which is preliminary data.</text>
</comment>
<evidence type="ECO:0000256" key="2">
    <source>
        <dbReference type="ARBA" id="ARBA00022741"/>
    </source>
</evidence>
<evidence type="ECO:0000313" key="14">
    <source>
        <dbReference type="EMBL" id="OGD92176.1"/>
    </source>
</evidence>
<evidence type="ECO:0000256" key="5">
    <source>
        <dbReference type="ARBA" id="ARBA00022840"/>
    </source>
</evidence>
<keyword evidence="6" id="KW-0238">DNA-binding</keyword>
<dbReference type="GO" id="GO:0016887">
    <property type="term" value="F:ATP hydrolysis activity"/>
    <property type="evidence" value="ECO:0007669"/>
    <property type="project" value="RHEA"/>
</dbReference>
<keyword evidence="2 11" id="KW-0547">Nucleotide-binding</keyword>
<dbReference type="GO" id="GO:0033202">
    <property type="term" value="C:DNA helicase complex"/>
    <property type="evidence" value="ECO:0007669"/>
    <property type="project" value="TreeGrafter"/>
</dbReference>
<dbReference type="CDD" id="cd18807">
    <property type="entry name" value="SF1_C_UvrD"/>
    <property type="match status" value="1"/>
</dbReference>
<dbReference type="GO" id="GO:0000725">
    <property type="term" value="P:recombinational repair"/>
    <property type="evidence" value="ECO:0007669"/>
    <property type="project" value="TreeGrafter"/>
</dbReference>
<evidence type="ECO:0000313" key="15">
    <source>
        <dbReference type="Proteomes" id="UP000178492"/>
    </source>
</evidence>
<comment type="catalytic activity">
    <reaction evidence="10">
        <text>ATP + H2O = ADP + phosphate + H(+)</text>
        <dbReference type="Rhea" id="RHEA:13065"/>
        <dbReference type="ChEBI" id="CHEBI:15377"/>
        <dbReference type="ChEBI" id="CHEBI:15378"/>
        <dbReference type="ChEBI" id="CHEBI:30616"/>
        <dbReference type="ChEBI" id="CHEBI:43474"/>
        <dbReference type="ChEBI" id="CHEBI:456216"/>
        <dbReference type="EC" id="5.6.2.4"/>
    </reaction>
</comment>
<dbReference type="InterPro" id="IPR013986">
    <property type="entry name" value="DExx_box_DNA_helicase_dom_sf"/>
</dbReference>
<dbReference type="FunFam" id="1.10.10.160:FF:000001">
    <property type="entry name" value="ATP-dependent DNA helicase"/>
    <property type="match status" value="1"/>
</dbReference>
<dbReference type="CDD" id="cd17932">
    <property type="entry name" value="DEXQc_UvrD"/>
    <property type="match status" value="1"/>
</dbReference>
<proteinExistence type="inferred from homology"/>
<dbReference type="GO" id="GO:0043138">
    <property type="term" value="F:3'-5' DNA helicase activity"/>
    <property type="evidence" value="ECO:0007669"/>
    <property type="project" value="UniProtKB-EC"/>
</dbReference>
<dbReference type="EC" id="5.6.2.4" evidence="9"/>
<dbReference type="Gene3D" id="3.40.50.300">
    <property type="entry name" value="P-loop containing nucleotide triphosphate hydrolases"/>
    <property type="match status" value="2"/>
</dbReference>
<dbReference type="Proteomes" id="UP000178492">
    <property type="component" value="Unassembled WGS sequence"/>
</dbReference>
<evidence type="ECO:0000259" key="12">
    <source>
        <dbReference type="PROSITE" id="PS51198"/>
    </source>
</evidence>
<dbReference type="Gene3D" id="1.10.486.10">
    <property type="entry name" value="PCRA, domain 4"/>
    <property type="match status" value="2"/>
</dbReference>
<comment type="similarity">
    <text evidence="1">Belongs to the helicase family. UvrD subfamily.</text>
</comment>